<dbReference type="InterPro" id="IPR023213">
    <property type="entry name" value="CAT-like_dom_sf"/>
</dbReference>
<evidence type="ECO:0000256" key="1">
    <source>
        <dbReference type="ARBA" id="ARBA00009861"/>
    </source>
</evidence>
<gene>
    <name evidence="3" type="ORF">Fmac_015744</name>
</gene>
<dbReference type="Proteomes" id="UP001603857">
    <property type="component" value="Unassembled WGS sequence"/>
</dbReference>
<dbReference type="InterPro" id="IPR050898">
    <property type="entry name" value="Plant_acyltransferase"/>
</dbReference>
<keyword evidence="4" id="KW-1185">Reference proteome</keyword>
<evidence type="ECO:0000256" key="2">
    <source>
        <dbReference type="ARBA" id="ARBA00022679"/>
    </source>
</evidence>
<comment type="similarity">
    <text evidence="1">Belongs to the plant acyltransferase family.</text>
</comment>
<evidence type="ECO:0000313" key="3">
    <source>
        <dbReference type="EMBL" id="KAL2334531.1"/>
    </source>
</evidence>
<accession>A0ABD1MFK4</accession>
<name>A0ABD1MFK4_9FABA</name>
<reference evidence="3 4" key="1">
    <citation type="submission" date="2024-08" db="EMBL/GenBank/DDBJ databases">
        <title>Insights into the chromosomal genome structure of Flemingia macrophylla.</title>
        <authorList>
            <person name="Ding Y."/>
            <person name="Zhao Y."/>
            <person name="Bi W."/>
            <person name="Wu M."/>
            <person name="Zhao G."/>
            <person name="Gong Y."/>
            <person name="Li W."/>
            <person name="Zhang P."/>
        </authorList>
    </citation>
    <scope>NUCLEOTIDE SEQUENCE [LARGE SCALE GENOMIC DNA]</scope>
    <source>
        <strain evidence="3">DYQJB</strain>
        <tissue evidence="3">Leaf</tissue>
    </source>
</reference>
<sequence>MARQTSSLDFTVRRKPAELVAPAIATPHELKELSGIDNQHGLRHHFPLIQFYRHQPLMAGKDPVEVIKQALAKTLVFYYPLAGRLRESPNGELKVECNGEGVTFIEADADVTLDQFGDNLMPPFPCFDKLLYNVPDSHGATDSPLLLLQVTRLKCGGFIFALSFNHSMCDAIGISQFLNALAEVACGAVKPSIFPVWCREILCARDPPRVTCNHREFRQEIHEHNTISMFRPCERSFFFGPKEIASIRALLPHDIATKSSSFEVLTAWLWRCRTKSLEWQNPGQEVSLLFAVNARFGHCKFKPPLPNGFYGNAWVHPAAVTTVEKLLGHPLEYALELVKNVKYETNEEYVHSVIDFRATKRGHYYPGLGYFIVSDHTKVGFTNVDFGWGKALYIGVAKSGFADVHEVSCYVQYTNSKGEQGKVVPICLPQYAMDKFEREFDNIHADSC</sequence>
<protein>
    <submittedName>
        <fullName evidence="3">Uncharacterized protein</fullName>
    </submittedName>
</protein>
<dbReference type="GO" id="GO:0016740">
    <property type="term" value="F:transferase activity"/>
    <property type="evidence" value="ECO:0007669"/>
    <property type="project" value="UniProtKB-KW"/>
</dbReference>
<keyword evidence="2" id="KW-0808">Transferase</keyword>
<evidence type="ECO:0000313" key="4">
    <source>
        <dbReference type="Proteomes" id="UP001603857"/>
    </source>
</evidence>
<organism evidence="3 4">
    <name type="scientific">Flemingia macrophylla</name>
    <dbReference type="NCBI Taxonomy" id="520843"/>
    <lineage>
        <taxon>Eukaryota</taxon>
        <taxon>Viridiplantae</taxon>
        <taxon>Streptophyta</taxon>
        <taxon>Embryophyta</taxon>
        <taxon>Tracheophyta</taxon>
        <taxon>Spermatophyta</taxon>
        <taxon>Magnoliopsida</taxon>
        <taxon>eudicotyledons</taxon>
        <taxon>Gunneridae</taxon>
        <taxon>Pentapetalae</taxon>
        <taxon>rosids</taxon>
        <taxon>fabids</taxon>
        <taxon>Fabales</taxon>
        <taxon>Fabaceae</taxon>
        <taxon>Papilionoideae</taxon>
        <taxon>50 kb inversion clade</taxon>
        <taxon>NPAAA clade</taxon>
        <taxon>indigoferoid/millettioid clade</taxon>
        <taxon>Phaseoleae</taxon>
        <taxon>Flemingia</taxon>
    </lineage>
</organism>
<dbReference type="Gene3D" id="3.30.559.10">
    <property type="entry name" value="Chloramphenicol acetyltransferase-like domain"/>
    <property type="match status" value="2"/>
</dbReference>
<dbReference type="PANTHER" id="PTHR31147:SF66">
    <property type="entry name" value="OS05G0315700 PROTEIN"/>
    <property type="match status" value="1"/>
</dbReference>
<comment type="caution">
    <text evidence="3">The sequence shown here is derived from an EMBL/GenBank/DDBJ whole genome shotgun (WGS) entry which is preliminary data.</text>
</comment>
<proteinExistence type="inferred from homology"/>
<dbReference type="Pfam" id="PF02458">
    <property type="entry name" value="Transferase"/>
    <property type="match status" value="1"/>
</dbReference>
<dbReference type="PANTHER" id="PTHR31147">
    <property type="entry name" value="ACYL TRANSFERASE 4"/>
    <property type="match status" value="1"/>
</dbReference>
<dbReference type="AlphaFoldDB" id="A0ABD1MFK4"/>
<dbReference type="EMBL" id="JBGMDY010000005">
    <property type="protein sequence ID" value="KAL2334531.1"/>
    <property type="molecule type" value="Genomic_DNA"/>
</dbReference>